<comment type="caution">
    <text evidence="1">The sequence shown here is derived from an EMBL/GenBank/DDBJ whole genome shotgun (WGS) entry which is preliminary data.</text>
</comment>
<dbReference type="Gene3D" id="3.40.710.10">
    <property type="entry name" value="DD-peptidase/beta-lactamase superfamily"/>
    <property type="match status" value="1"/>
</dbReference>
<proteinExistence type="predicted"/>
<dbReference type="Proteomes" id="UP000266177">
    <property type="component" value="Unassembled WGS sequence"/>
</dbReference>
<name>A0A3A3GK04_PANTH</name>
<sequence length="106" mass="11781">MDFTPLGVTTQESPALGTGSVNLLVERYYCASFVNAQFGDTWRSNIYSVPVIGGPDGGVVTTVYDLEKFWSALMSHLLLSKRLTDMMLCPHQKKITTYITGLMYGY</sequence>
<organism evidence="1 2">
    <name type="scientific">Paenibacillus thiaminolyticus</name>
    <name type="common">Bacillus thiaminolyticus</name>
    <dbReference type="NCBI Taxonomy" id="49283"/>
    <lineage>
        <taxon>Bacteria</taxon>
        <taxon>Bacillati</taxon>
        <taxon>Bacillota</taxon>
        <taxon>Bacilli</taxon>
        <taxon>Bacillales</taxon>
        <taxon>Paenibacillaceae</taxon>
        <taxon>Paenibacillus</taxon>
    </lineage>
</organism>
<dbReference type="SUPFAM" id="SSF56601">
    <property type="entry name" value="beta-lactamase/transpeptidase-like"/>
    <property type="match status" value="1"/>
</dbReference>
<accession>A0A3A3GK04</accession>
<gene>
    <name evidence="1" type="ORF">DQX05_13220</name>
</gene>
<dbReference type="EMBL" id="QYZD01000010">
    <property type="protein sequence ID" value="RJG23601.1"/>
    <property type="molecule type" value="Genomic_DNA"/>
</dbReference>
<dbReference type="InterPro" id="IPR012338">
    <property type="entry name" value="Beta-lactam/transpept-like"/>
</dbReference>
<dbReference type="AlphaFoldDB" id="A0A3A3GK04"/>
<reference evidence="1 2" key="1">
    <citation type="submission" date="2018-09" db="EMBL/GenBank/DDBJ databases">
        <title>Paenibacillus SK2017-BO5.</title>
        <authorList>
            <person name="Piskunova J.V."/>
            <person name="Dubiley S.A."/>
            <person name="Severinov K.V."/>
        </authorList>
    </citation>
    <scope>NUCLEOTIDE SEQUENCE [LARGE SCALE GENOMIC DNA]</scope>
    <source>
        <strain evidence="1 2">BO5</strain>
    </source>
</reference>
<evidence type="ECO:0000313" key="2">
    <source>
        <dbReference type="Proteomes" id="UP000266177"/>
    </source>
</evidence>
<evidence type="ECO:0000313" key="1">
    <source>
        <dbReference type="EMBL" id="RJG23601.1"/>
    </source>
</evidence>
<protein>
    <submittedName>
        <fullName evidence="1">Uncharacterized protein</fullName>
    </submittedName>
</protein>